<organism evidence="1 2">
    <name type="scientific">Effusibacillus dendaii</name>
    <dbReference type="NCBI Taxonomy" id="2743772"/>
    <lineage>
        <taxon>Bacteria</taxon>
        <taxon>Bacillati</taxon>
        <taxon>Bacillota</taxon>
        <taxon>Bacilli</taxon>
        <taxon>Bacillales</taxon>
        <taxon>Alicyclobacillaceae</taxon>
        <taxon>Effusibacillus</taxon>
    </lineage>
</organism>
<gene>
    <name evidence="1" type="ORF">skT53_00140</name>
</gene>
<name>A0A7I8D7P3_9BACL</name>
<reference evidence="1 2" key="1">
    <citation type="submission" date="2020-08" db="EMBL/GenBank/DDBJ databases">
        <title>Complete Genome Sequence of Effusibacillus dendaii Strain skT53, Isolated from Farmland soil.</title>
        <authorList>
            <person name="Konishi T."/>
            <person name="Kawasaki H."/>
        </authorList>
    </citation>
    <scope>NUCLEOTIDE SEQUENCE [LARGE SCALE GENOMIC DNA]</scope>
    <source>
        <strain evidence="2">skT53</strain>
    </source>
</reference>
<evidence type="ECO:0000313" key="1">
    <source>
        <dbReference type="EMBL" id="BCJ85029.1"/>
    </source>
</evidence>
<sequence>MSETMRNLPKVLLFNRDKPGCSDGSDDSYLYQKGVRCEVNETENRNVPNDIKNWNCAVFSWFSDNLPYLLFRSYTD</sequence>
<accession>A0A7I8D7P3</accession>
<keyword evidence="2" id="KW-1185">Reference proteome</keyword>
<evidence type="ECO:0000313" key="2">
    <source>
        <dbReference type="Proteomes" id="UP000593802"/>
    </source>
</evidence>
<dbReference type="AlphaFoldDB" id="A0A7I8D7P3"/>
<protein>
    <submittedName>
        <fullName evidence="1">Uncharacterized protein</fullName>
    </submittedName>
</protein>
<dbReference type="Proteomes" id="UP000593802">
    <property type="component" value="Chromosome"/>
</dbReference>
<dbReference type="EMBL" id="AP023366">
    <property type="protein sequence ID" value="BCJ85029.1"/>
    <property type="molecule type" value="Genomic_DNA"/>
</dbReference>
<dbReference type="KEGG" id="eff:skT53_00140"/>
<proteinExistence type="predicted"/>